<organism evidence="1 2">
    <name type="scientific">Actinoplanes teichomyceticus</name>
    <dbReference type="NCBI Taxonomy" id="1867"/>
    <lineage>
        <taxon>Bacteria</taxon>
        <taxon>Bacillati</taxon>
        <taxon>Actinomycetota</taxon>
        <taxon>Actinomycetes</taxon>
        <taxon>Micromonosporales</taxon>
        <taxon>Micromonosporaceae</taxon>
        <taxon>Actinoplanes</taxon>
    </lineage>
</organism>
<evidence type="ECO:0000313" key="1">
    <source>
        <dbReference type="EMBL" id="TWG25457.1"/>
    </source>
</evidence>
<accession>A0A561WNL6</accession>
<dbReference type="Proteomes" id="UP000320239">
    <property type="component" value="Unassembled WGS sequence"/>
</dbReference>
<comment type="caution">
    <text evidence="1">The sequence shown here is derived from an EMBL/GenBank/DDBJ whole genome shotgun (WGS) entry which is preliminary data.</text>
</comment>
<evidence type="ECO:0000313" key="2">
    <source>
        <dbReference type="Proteomes" id="UP000320239"/>
    </source>
</evidence>
<name>A0A561WNL6_ACTTI</name>
<keyword evidence="2" id="KW-1185">Reference proteome</keyword>
<proteinExistence type="predicted"/>
<dbReference type="AlphaFoldDB" id="A0A561WNL6"/>
<gene>
    <name evidence="1" type="ORF">FHX34_101424</name>
</gene>
<sequence length="208" mass="21969">MGNGPHPCDAGRFSFPARIAARWCVARYVRRMLGASSARSGSWWRLPDGVRLGWAPGVCGPVCRLGSAVLVPERLPGRFARAMTVSAHFPAPCCRDSCFPAPCFVRRGPCAVSPCFVRRVPCAAGPPSSALFPALSRRLSSAGDEPCGGCAFPQVETRRSAATKALARALRSSSACSSTAAQDRCAHLLRTPRLPVAAVESACLLAML</sequence>
<dbReference type="EMBL" id="VIWY01000001">
    <property type="protein sequence ID" value="TWG25457.1"/>
    <property type="molecule type" value="Genomic_DNA"/>
</dbReference>
<reference evidence="1 2" key="1">
    <citation type="submission" date="2019-06" db="EMBL/GenBank/DDBJ databases">
        <title>Sequencing the genomes of 1000 actinobacteria strains.</title>
        <authorList>
            <person name="Klenk H.-P."/>
        </authorList>
    </citation>
    <scope>NUCLEOTIDE SEQUENCE [LARGE SCALE GENOMIC DNA]</scope>
    <source>
        <strain evidence="1 2">DSM 43866</strain>
    </source>
</reference>
<protein>
    <submittedName>
        <fullName evidence="1">Uncharacterized protein</fullName>
    </submittedName>
</protein>